<protein>
    <submittedName>
        <fullName evidence="2">Uncharacterized protein</fullName>
    </submittedName>
</protein>
<feature type="region of interest" description="Disordered" evidence="1">
    <location>
        <begin position="798"/>
        <end position="817"/>
    </location>
</feature>
<proteinExistence type="predicted"/>
<dbReference type="Proteomes" id="UP000593570">
    <property type="component" value="Unassembled WGS sequence"/>
</dbReference>
<name>A0A8H6GGE4_FUSOX</name>
<gene>
    <name evidence="2" type="ORF">HZS61_003253</name>
</gene>
<feature type="region of interest" description="Disordered" evidence="1">
    <location>
        <begin position="1348"/>
        <end position="1387"/>
    </location>
</feature>
<evidence type="ECO:0000313" key="2">
    <source>
        <dbReference type="EMBL" id="KAF6517692.1"/>
    </source>
</evidence>
<comment type="caution">
    <text evidence="2">The sequence shown here is derived from an EMBL/GenBank/DDBJ whole genome shotgun (WGS) entry which is preliminary data.</text>
</comment>
<reference evidence="2" key="1">
    <citation type="journal article" date="2020" name="bioRxiv">
        <title>A chromosome-scale genome assembly for the Fusarium oxysporum strain Fo5176 to establish a model Arabidopsis-fungal pathosystem.</title>
        <authorList>
            <person name="Fokkens L."/>
            <person name="Guo L."/>
            <person name="Dora S."/>
            <person name="Wang B."/>
            <person name="Ye K."/>
            <person name="Sanchez-Rodriguez C."/>
            <person name="Croll D."/>
        </authorList>
    </citation>
    <scope>NUCLEOTIDE SEQUENCE [LARGE SCALE GENOMIC DNA]</scope>
    <source>
        <strain evidence="2">Fo5176</strain>
    </source>
</reference>
<feature type="region of interest" description="Disordered" evidence="1">
    <location>
        <begin position="1433"/>
        <end position="1459"/>
    </location>
</feature>
<feature type="compositionally biased region" description="Polar residues" evidence="1">
    <location>
        <begin position="1366"/>
        <end position="1380"/>
    </location>
</feature>
<evidence type="ECO:0000256" key="1">
    <source>
        <dbReference type="SAM" id="MobiDB-lite"/>
    </source>
</evidence>
<dbReference type="EMBL" id="JACDXP010000011">
    <property type="protein sequence ID" value="KAF6517692.1"/>
    <property type="molecule type" value="Genomic_DNA"/>
</dbReference>
<evidence type="ECO:0000313" key="3">
    <source>
        <dbReference type="Proteomes" id="UP000593570"/>
    </source>
</evidence>
<accession>A0A8H6GGE4</accession>
<sequence length="1472" mass="169725">MDADVLGQGRRTNALSYVLQHRHLSAIWEEVQSRTAAFPQFAGIKLYMGAKNLKLAYMNADINQTIHDWRNQWDVAIDQAFLDPFATYIDIGRQYTPRIGSAAETSVFLWRRCCLKYLWRGRQGWSRRYNATSPPEQQRSLKNSVQSKPGLIPLRLAEYPKLTLRDTVDITIKPTDGSREVREGLIYSQFYNLIKIPFDAAKQYPFQNRHLEKMALDPSYLADCERSTRGSHTNQASLKLAYRLSKLRVRSSLASSGTDGNSIPFNYGVRAEDRVSLALLERVLVHFHPSHSTDQSSRSQVLESEESPFFAVNSRTMARFLHGTINKYCFLFEHIKSEAGARYSLPETIVMTLALRSLRFSMSGIIAQESVLWRDRWKPNQKITRLDVPQQNIEVEREGLGLCKTSKAYGLGWWLPGKFDWDNWRFKSEVCDRLMAGNNILRGDYGRQWKVIRDIRDVHARLWQAQKWAKQYSVRQLQGNRRVWLEYLHSTVIELFQCDVWHAARKSLDWKSGSDLMEEAASRYPATEPPPYCYDVLQRSFYDRRRNITHTRPYLLTGNKVRSPHVWDLVCDLLGFEVRDGHLEQRDGPQSLSYRIAVRRSIELISDVLGHAEVCNWFMELGHLLLLTNWILPWPSNTRFISTTKESQNKNLKRRLIWVSLIYVASEPRQLSRSNVLTYPVEDEEHCITTRDNLQEALNGITAEQFGSSGWTPGCDPSDSRFQWTSESLLRQFYNLIKVPFDAAKQYPFQNRHTESMALDPSYLRDQRNSTRGAHAHQSRVQCAYRLSKLRIHRNVPAVDQDDDDDEMQHEGSTHHPFTYGIRAEDRVSLALLRRITGLFSSSPSQDRSGDDEDEERDHPFFSVSSQTMARFLRASVNRYCFLFEYVKSQTGLKYSLPETVVMAAALRGLRFSYDCSLIAKESVLWGDKWTSTQRVRVEGGEARITKVEREGLGLNKTSTSHGFGWRLPGKFDWSTWRFASDVGDRLAVGNDLLRQDYKRQWRVLKDIRDVHVRMWQAQSWLGRYRVQDDVVAKRLWLEYLHSTVIELFQRDVWRVALKSVSWKTGSDVTDEASMKYPESSPPSFCYDGLSNLFHDRQRDVSHTRPHLVAGNKIRSTSMKDLFDDLFSPSSTGTAMKRRRGWASLPYRIATRRSIELVEMVLGAAAATQWYAQLRRIVLLTHWILPWPSDTELLTTTKESRATNLKRRLTWASVVRITPSSKSTGHVEPAVPTRKVNDADRQVSTQDDLSQLLSEACRRRFGDKGWASSADNTKPCYHWSTGDLISSTRDCIGTDTLRLGRAVGAYNRGCIFPVVENGHPPQLRMVTRIRDKTLDELSQVFSELLEVGNVHPSSPGGSMTPEIGQSRVSFSRSATWQAEQEASRGPAAQPRGFRYLQLLARKRPRTAEERERLRRHFRRRDCVRVGKVVVGTDSIHSDDTGSSAQTEETDQSWRPQKRLRKAVRDQMIVRLE</sequence>
<organism evidence="2 3">
    <name type="scientific">Fusarium oxysporum f. sp. conglutinans</name>
    <dbReference type="NCBI Taxonomy" id="100902"/>
    <lineage>
        <taxon>Eukaryota</taxon>
        <taxon>Fungi</taxon>
        <taxon>Dikarya</taxon>
        <taxon>Ascomycota</taxon>
        <taxon>Pezizomycotina</taxon>
        <taxon>Sordariomycetes</taxon>
        <taxon>Hypocreomycetidae</taxon>
        <taxon>Hypocreales</taxon>
        <taxon>Nectriaceae</taxon>
        <taxon>Fusarium</taxon>
        <taxon>Fusarium oxysporum species complex</taxon>
    </lineage>
</organism>